<evidence type="ECO:0000313" key="1">
    <source>
        <dbReference type="EMBL" id="SDU88248.1"/>
    </source>
</evidence>
<sequence>MSTGNAYLVIPPFCTREEFARLTGLIEKGPEVVRGMCNQSTLPTVQVGRHQLVNVHQLLQDLASGKTEFLSGDYS</sequence>
<evidence type="ECO:0000313" key="2">
    <source>
        <dbReference type="Proteomes" id="UP000198675"/>
    </source>
</evidence>
<dbReference type="RefSeq" id="WP_092377382.1">
    <property type="nucleotide sequence ID" value="NZ_LT629797.1"/>
</dbReference>
<keyword evidence="2" id="KW-1185">Reference proteome</keyword>
<evidence type="ECO:0008006" key="3">
    <source>
        <dbReference type="Google" id="ProtNLM"/>
    </source>
</evidence>
<proteinExistence type="predicted"/>
<reference evidence="2" key="1">
    <citation type="submission" date="2016-10" db="EMBL/GenBank/DDBJ databases">
        <authorList>
            <person name="Varghese N."/>
            <person name="Submissions S."/>
        </authorList>
    </citation>
    <scope>NUCLEOTIDE SEQUENCE [LARGE SCALE GENOMIC DNA]</scope>
    <source>
        <strain evidence="2">KCTC 32246</strain>
    </source>
</reference>
<dbReference type="AlphaFoldDB" id="A0A1H2M5N1"/>
<organism evidence="1 2">
    <name type="scientific">Pseudomonas sihuiensis</name>
    <dbReference type="NCBI Taxonomy" id="1274359"/>
    <lineage>
        <taxon>Bacteria</taxon>
        <taxon>Pseudomonadati</taxon>
        <taxon>Pseudomonadota</taxon>
        <taxon>Gammaproteobacteria</taxon>
        <taxon>Pseudomonadales</taxon>
        <taxon>Pseudomonadaceae</taxon>
        <taxon>Pseudomonas</taxon>
    </lineage>
</organism>
<protein>
    <recommendedName>
        <fullName evidence="3">DNA-binding protein</fullName>
    </recommendedName>
</protein>
<name>A0A1H2M5N1_9PSED</name>
<gene>
    <name evidence="1" type="ORF">SAMN05216363_2781</name>
</gene>
<accession>A0A1H2M5N1</accession>
<dbReference type="Proteomes" id="UP000198675">
    <property type="component" value="Chromosome I"/>
</dbReference>
<dbReference type="EMBL" id="LT629797">
    <property type="protein sequence ID" value="SDU88248.1"/>
    <property type="molecule type" value="Genomic_DNA"/>
</dbReference>